<sequence>MVSPRGASASLLVSLWGERRICAPGPPQAALVRLRPPRIPPSRPTVKAKASGPGSGPALTAARSGGSLRIYGPARAALAQGQKERMVFMTLENEMIRNMIMLKDTITAEYKTACEELTMAHYPSMEYIRARERALTLEYSVVMFDTFLLQFIEPQNE</sequence>
<reference evidence="2" key="2">
    <citation type="submission" date="2015-07" db="EMBL/GenBank/DDBJ databases">
        <title>Plasmids, circular viruses and viroids from rat gut.</title>
        <authorList>
            <person name="Jorgensen T.J."/>
            <person name="Hansen M.A."/>
            <person name="Xu Z."/>
            <person name="Tabak M.A."/>
            <person name="Sorensen S.J."/>
            <person name="Hansen L.H."/>
        </authorList>
    </citation>
    <scope>NUCLEOTIDE SEQUENCE</scope>
    <source>
        <plasmid evidence="2">pRGFK1728</plasmid>
    </source>
</reference>
<organism evidence="2">
    <name type="scientific">uncultured prokaryote</name>
    <dbReference type="NCBI Taxonomy" id="198431"/>
    <lineage>
        <taxon>unclassified sequences</taxon>
        <taxon>environmental samples</taxon>
    </lineage>
</organism>
<evidence type="ECO:0000313" key="2">
    <source>
        <dbReference type="EMBL" id="CRY97761.1"/>
    </source>
</evidence>
<dbReference type="AlphaFoldDB" id="A0A0H5Q6T7"/>
<accession>A0A0H5Q6T7</accession>
<geneLocation type="plasmid" evidence="2">
    <name>pRGFK1728</name>
</geneLocation>
<reference evidence="2" key="1">
    <citation type="submission" date="2015-06" db="EMBL/GenBank/DDBJ databases">
        <authorList>
            <person name="Joergensen T."/>
        </authorList>
    </citation>
    <scope>NUCLEOTIDE SEQUENCE</scope>
    <source>
        <plasmid evidence="2">pRGFK1728</plasmid>
    </source>
</reference>
<name>A0A0H5Q6T7_9ZZZZ</name>
<feature type="region of interest" description="Disordered" evidence="1">
    <location>
        <begin position="37"/>
        <end position="61"/>
    </location>
</feature>
<dbReference type="EMBL" id="LN854231">
    <property type="protein sequence ID" value="CRY97761.1"/>
    <property type="molecule type" value="Genomic_DNA"/>
</dbReference>
<protein>
    <submittedName>
        <fullName evidence="2">Uncharacterized protein</fullName>
    </submittedName>
</protein>
<evidence type="ECO:0000256" key="1">
    <source>
        <dbReference type="SAM" id="MobiDB-lite"/>
    </source>
</evidence>
<keyword evidence="2" id="KW-0614">Plasmid</keyword>
<proteinExistence type="predicted"/>